<dbReference type="PROSITE" id="PS00061">
    <property type="entry name" value="ADH_SHORT"/>
    <property type="match status" value="1"/>
</dbReference>
<dbReference type="GO" id="GO:0016616">
    <property type="term" value="F:oxidoreductase activity, acting on the CH-OH group of donors, NAD or NADP as acceptor"/>
    <property type="evidence" value="ECO:0007669"/>
    <property type="project" value="TreeGrafter"/>
</dbReference>
<evidence type="ECO:0000313" key="4">
    <source>
        <dbReference type="Proteomes" id="UP000184543"/>
    </source>
</evidence>
<dbReference type="Pfam" id="PF13561">
    <property type="entry name" value="adh_short_C2"/>
    <property type="match status" value="1"/>
</dbReference>
<evidence type="ECO:0000256" key="1">
    <source>
        <dbReference type="ARBA" id="ARBA00006484"/>
    </source>
</evidence>
<dbReference type="GO" id="GO:0048038">
    <property type="term" value="F:quinone binding"/>
    <property type="evidence" value="ECO:0007669"/>
    <property type="project" value="TreeGrafter"/>
</dbReference>
<evidence type="ECO:0000256" key="2">
    <source>
        <dbReference type="ARBA" id="ARBA00023002"/>
    </source>
</evidence>
<sequence>MAYSGIKDKTAIVTGAGEGIGRAIAEALTRQGANVVLNDIDTALCERSAHEIDQSHKGRCLPFAGDAGNVGFIDKMVGFALSQFGKIDFVIPNAGITLFGDFLKFTPESFNKVVQLNLQGAFFLVQRAAKEMIRQKSGGKVVLLSSQVGIRAYRNLTAYAMTKAALRMMAVNLAFELDKHRININVVAPGATLTERTRQEQPDYEGIWGKLNPNGRVGKPEDIANTCLFLLSDEAGHINGQTIPVDGGWTTAGKYPEDLGQ</sequence>
<name>A0A1M6BGN8_9FLAO</name>
<dbReference type="InterPro" id="IPR020904">
    <property type="entry name" value="Sc_DH/Rdtase_CS"/>
</dbReference>
<protein>
    <submittedName>
        <fullName evidence="3">3-oxoacyl-[acyl-carrier protein] reductase</fullName>
    </submittedName>
</protein>
<dbReference type="OrthoDB" id="9788235at2"/>
<dbReference type="InterPro" id="IPR002347">
    <property type="entry name" value="SDR_fam"/>
</dbReference>
<dbReference type="PANTHER" id="PTHR42760:SF133">
    <property type="entry name" value="3-OXOACYL-[ACYL-CARRIER-PROTEIN] REDUCTASE"/>
    <property type="match status" value="1"/>
</dbReference>
<reference evidence="4" key="1">
    <citation type="submission" date="2016-11" db="EMBL/GenBank/DDBJ databases">
        <authorList>
            <person name="Varghese N."/>
            <person name="Submissions S."/>
        </authorList>
    </citation>
    <scope>NUCLEOTIDE SEQUENCE [LARGE SCALE GENOMIC DNA]</scope>
    <source>
        <strain evidence="4">DSM 19858</strain>
    </source>
</reference>
<dbReference type="EMBL" id="FQYU01000001">
    <property type="protein sequence ID" value="SHI47633.1"/>
    <property type="molecule type" value="Genomic_DNA"/>
</dbReference>
<dbReference type="PRINTS" id="PR00081">
    <property type="entry name" value="GDHRDH"/>
</dbReference>
<dbReference type="Proteomes" id="UP000184543">
    <property type="component" value="Unassembled WGS sequence"/>
</dbReference>
<organism evidence="3 4">
    <name type="scientific">Pseudozobellia thermophila</name>
    <dbReference type="NCBI Taxonomy" id="192903"/>
    <lineage>
        <taxon>Bacteria</taxon>
        <taxon>Pseudomonadati</taxon>
        <taxon>Bacteroidota</taxon>
        <taxon>Flavobacteriia</taxon>
        <taxon>Flavobacteriales</taxon>
        <taxon>Flavobacteriaceae</taxon>
        <taxon>Pseudozobellia</taxon>
    </lineage>
</organism>
<keyword evidence="4" id="KW-1185">Reference proteome</keyword>
<dbReference type="STRING" id="192903.SAMN04488513_101406"/>
<dbReference type="NCBIfam" id="NF005559">
    <property type="entry name" value="PRK07231.1"/>
    <property type="match status" value="1"/>
</dbReference>
<dbReference type="PANTHER" id="PTHR42760">
    <property type="entry name" value="SHORT-CHAIN DEHYDROGENASES/REDUCTASES FAMILY MEMBER"/>
    <property type="match status" value="1"/>
</dbReference>
<dbReference type="CDD" id="cd05233">
    <property type="entry name" value="SDR_c"/>
    <property type="match status" value="1"/>
</dbReference>
<proteinExistence type="inferred from homology"/>
<dbReference type="AlphaFoldDB" id="A0A1M6BGN8"/>
<dbReference type="InterPro" id="IPR036291">
    <property type="entry name" value="NAD(P)-bd_dom_sf"/>
</dbReference>
<accession>A0A1M6BGN8</accession>
<comment type="similarity">
    <text evidence="1">Belongs to the short-chain dehydrogenases/reductases (SDR) family.</text>
</comment>
<evidence type="ECO:0000313" key="3">
    <source>
        <dbReference type="EMBL" id="SHI47633.1"/>
    </source>
</evidence>
<dbReference type="FunFam" id="3.40.50.720:FF:000084">
    <property type="entry name" value="Short-chain dehydrogenase reductase"/>
    <property type="match status" value="1"/>
</dbReference>
<dbReference type="GO" id="GO:0006633">
    <property type="term" value="P:fatty acid biosynthetic process"/>
    <property type="evidence" value="ECO:0007669"/>
    <property type="project" value="TreeGrafter"/>
</dbReference>
<dbReference type="RefSeq" id="WP_072987709.1">
    <property type="nucleotide sequence ID" value="NZ_FQYU01000001.1"/>
</dbReference>
<keyword evidence="2" id="KW-0560">Oxidoreductase</keyword>
<dbReference type="Gene3D" id="3.40.50.720">
    <property type="entry name" value="NAD(P)-binding Rossmann-like Domain"/>
    <property type="match status" value="1"/>
</dbReference>
<dbReference type="SUPFAM" id="SSF51735">
    <property type="entry name" value="NAD(P)-binding Rossmann-fold domains"/>
    <property type="match status" value="1"/>
</dbReference>
<gene>
    <name evidence="3" type="ORF">SAMN04488513_101406</name>
</gene>